<organism evidence="3 4">
    <name type="scientific">Mycena albidolilacea</name>
    <dbReference type="NCBI Taxonomy" id="1033008"/>
    <lineage>
        <taxon>Eukaryota</taxon>
        <taxon>Fungi</taxon>
        <taxon>Dikarya</taxon>
        <taxon>Basidiomycota</taxon>
        <taxon>Agaricomycotina</taxon>
        <taxon>Agaricomycetes</taxon>
        <taxon>Agaricomycetidae</taxon>
        <taxon>Agaricales</taxon>
        <taxon>Marasmiineae</taxon>
        <taxon>Mycenaceae</taxon>
        <taxon>Mycena</taxon>
    </lineage>
</organism>
<gene>
    <name evidence="3" type="ORF">DFH08DRAFT_765921</name>
</gene>
<proteinExistence type="predicted"/>
<evidence type="ECO:0008006" key="5">
    <source>
        <dbReference type="Google" id="ProtNLM"/>
    </source>
</evidence>
<dbReference type="EMBL" id="JARIHO010000003">
    <property type="protein sequence ID" value="KAJ7364186.1"/>
    <property type="molecule type" value="Genomic_DNA"/>
</dbReference>
<keyword evidence="2" id="KW-0812">Transmembrane</keyword>
<feature type="transmembrane region" description="Helical" evidence="2">
    <location>
        <begin position="46"/>
        <end position="65"/>
    </location>
</feature>
<comment type="caution">
    <text evidence="3">The sequence shown here is derived from an EMBL/GenBank/DDBJ whole genome shotgun (WGS) entry which is preliminary data.</text>
</comment>
<evidence type="ECO:0000313" key="3">
    <source>
        <dbReference type="EMBL" id="KAJ7364186.1"/>
    </source>
</evidence>
<feature type="region of interest" description="Disordered" evidence="1">
    <location>
        <begin position="1"/>
        <end position="29"/>
    </location>
</feature>
<name>A0AAD7AP37_9AGAR</name>
<dbReference type="Proteomes" id="UP001218218">
    <property type="component" value="Unassembled WGS sequence"/>
</dbReference>
<accession>A0AAD7AP37</accession>
<sequence length="576" mass="62654">MLRSRTRSFGFPSPSEPPGDSILEKSKNPRRPSQLFPVFDSGLSTIYKILVLSVTLGAIVFILFWPETTIVLQAASPPPSTPILSFTAAPPARPRLVPLVDRSILQRLADMEVSPDPDERPYFASSPQQRPPLVTRIPEARKPLDPFLAPDICSTPGTPCRFLLPLRIGEQESKARVHLMEILQLAQRLDRILVLPNVGKSRIGTCFKSGLETYYDLKRLTDDLELPVATVKLDLFRHWVNANAPSAQLGSLSFRQESHLGVDAVTFSNEDVSIRVGSFDSNSDLPGCLAKFSALRLDAHAPLHIHLKPYAHTRPIATSIVDALTRPGIQAAASFPPSTSESESPDPAVLILTWDLRTTIFPLTAHRPTLHYAPRLHALAAALAPRAPYAMVHWRMESVAPVRLPQCAHALVDTLARLSGVRTVWFTSDYPHAVHRSRGDIDLGATAGGVVPEAKPGTFRNVSPLHAEAVGILGDAFAAGGELEGWAVAELTDAGLAAALNGDWDSEPELLEDAGVRAIVEKLIGMRAALFVSGAPGCARTSSFTQHVVDERQKVLDRLNHGDELPILQNVIELFG</sequence>
<keyword evidence="2" id="KW-0472">Membrane</keyword>
<keyword evidence="4" id="KW-1185">Reference proteome</keyword>
<protein>
    <recommendedName>
        <fullName evidence="5">Proteophosphoglycan 5</fullName>
    </recommendedName>
</protein>
<evidence type="ECO:0000313" key="4">
    <source>
        <dbReference type="Proteomes" id="UP001218218"/>
    </source>
</evidence>
<feature type="compositionally biased region" description="Low complexity" evidence="1">
    <location>
        <begin position="8"/>
        <end position="21"/>
    </location>
</feature>
<dbReference type="Gene3D" id="3.40.50.11350">
    <property type="match status" value="1"/>
</dbReference>
<evidence type="ECO:0000256" key="1">
    <source>
        <dbReference type="SAM" id="MobiDB-lite"/>
    </source>
</evidence>
<reference evidence="3" key="1">
    <citation type="submission" date="2023-03" db="EMBL/GenBank/DDBJ databases">
        <title>Massive genome expansion in bonnet fungi (Mycena s.s.) driven by repeated elements and novel gene families across ecological guilds.</title>
        <authorList>
            <consortium name="Lawrence Berkeley National Laboratory"/>
            <person name="Harder C.B."/>
            <person name="Miyauchi S."/>
            <person name="Viragh M."/>
            <person name="Kuo A."/>
            <person name="Thoen E."/>
            <person name="Andreopoulos B."/>
            <person name="Lu D."/>
            <person name="Skrede I."/>
            <person name="Drula E."/>
            <person name="Henrissat B."/>
            <person name="Morin E."/>
            <person name="Kohler A."/>
            <person name="Barry K."/>
            <person name="LaButti K."/>
            <person name="Morin E."/>
            <person name="Salamov A."/>
            <person name="Lipzen A."/>
            <person name="Mereny Z."/>
            <person name="Hegedus B."/>
            <person name="Baldrian P."/>
            <person name="Stursova M."/>
            <person name="Weitz H."/>
            <person name="Taylor A."/>
            <person name="Grigoriev I.V."/>
            <person name="Nagy L.G."/>
            <person name="Martin F."/>
            <person name="Kauserud H."/>
        </authorList>
    </citation>
    <scope>NUCLEOTIDE SEQUENCE</scope>
    <source>
        <strain evidence="3">CBHHK002</strain>
    </source>
</reference>
<evidence type="ECO:0000256" key="2">
    <source>
        <dbReference type="SAM" id="Phobius"/>
    </source>
</evidence>
<keyword evidence="2" id="KW-1133">Transmembrane helix</keyword>
<dbReference type="AlphaFoldDB" id="A0AAD7AP37"/>